<dbReference type="InterPro" id="IPR016299">
    <property type="entry name" value="Riboflavin_synth_RibBA"/>
</dbReference>
<evidence type="ECO:0000313" key="21">
    <source>
        <dbReference type="EMBL" id="GEE02734.1"/>
    </source>
</evidence>
<feature type="binding site" evidence="19">
    <location>
        <position position="287"/>
    </location>
    <ligand>
        <name>GTP</name>
        <dbReference type="ChEBI" id="CHEBI:37565"/>
    </ligand>
</feature>
<comment type="similarity">
    <text evidence="19">In the C-terminal section; belongs to the GTP cyclohydrolase II family.</text>
</comment>
<feature type="region of interest" description="GTP cyclohydrolase II" evidence="19">
    <location>
        <begin position="212"/>
        <end position="425"/>
    </location>
</feature>
<dbReference type="SUPFAM" id="SSF55821">
    <property type="entry name" value="YrdC/RibB"/>
    <property type="match status" value="1"/>
</dbReference>
<keyword evidence="13 19" id="KW-0342">GTP-binding</keyword>
<dbReference type="NCBIfam" id="NF001591">
    <property type="entry name" value="PRK00393.1"/>
    <property type="match status" value="1"/>
</dbReference>
<dbReference type="Proteomes" id="UP000444960">
    <property type="component" value="Unassembled WGS sequence"/>
</dbReference>
<dbReference type="FunFam" id="3.90.870.10:FF:000001">
    <property type="entry name" value="Riboflavin biosynthesis protein RibBA"/>
    <property type="match status" value="1"/>
</dbReference>
<dbReference type="EC" id="3.5.4.25" evidence="19"/>
<feature type="binding site" evidence="19">
    <location>
        <position position="36"/>
    </location>
    <ligand>
        <name>Mg(2+)</name>
        <dbReference type="ChEBI" id="CHEBI:18420"/>
        <label>2</label>
    </ligand>
</feature>
<evidence type="ECO:0000259" key="20">
    <source>
        <dbReference type="Pfam" id="PF00925"/>
    </source>
</evidence>
<comment type="pathway">
    <text evidence="4 19">Cofactor biosynthesis; riboflavin biosynthesis; 5-amino-6-(D-ribitylamino)uracil from GTP: step 1/4.</text>
</comment>
<feature type="binding site" evidence="19">
    <location>
        <position position="271"/>
    </location>
    <ligand>
        <name>Zn(2+)</name>
        <dbReference type="ChEBI" id="CHEBI:29105"/>
        <note>catalytic</note>
    </ligand>
</feature>
<dbReference type="Pfam" id="PF00926">
    <property type="entry name" value="DHBP_synthase"/>
    <property type="match status" value="1"/>
</dbReference>
<dbReference type="AlphaFoldDB" id="A0A7I9VBT4"/>
<dbReference type="InterPro" id="IPR000926">
    <property type="entry name" value="RibA"/>
</dbReference>
<gene>
    <name evidence="21" type="primary">ribBA_3</name>
    <name evidence="19" type="synonym">ribBA</name>
    <name evidence="21" type="ORF">nbrc107696_31800</name>
</gene>
<dbReference type="GO" id="GO:0005829">
    <property type="term" value="C:cytosol"/>
    <property type="evidence" value="ECO:0007669"/>
    <property type="project" value="TreeGrafter"/>
</dbReference>
<dbReference type="EC" id="4.1.99.12" evidence="19"/>
<keyword evidence="14 19" id="KW-0464">Manganese</keyword>
<dbReference type="CDD" id="cd00641">
    <property type="entry name" value="GTP_cyclohydro2"/>
    <property type="match status" value="1"/>
</dbReference>
<evidence type="ECO:0000256" key="19">
    <source>
        <dbReference type="HAMAP-Rule" id="MF_01283"/>
    </source>
</evidence>
<feature type="region of interest" description="DHBP synthase" evidence="19">
    <location>
        <begin position="1"/>
        <end position="211"/>
    </location>
</feature>
<feature type="binding site" evidence="19">
    <location>
        <position position="284"/>
    </location>
    <ligand>
        <name>Zn(2+)</name>
        <dbReference type="ChEBI" id="CHEBI:29105"/>
        <note>catalytic</note>
    </ligand>
</feature>
<dbReference type="GO" id="GO:0030145">
    <property type="term" value="F:manganese ion binding"/>
    <property type="evidence" value="ECO:0007669"/>
    <property type="project" value="UniProtKB-UniRule"/>
</dbReference>
<protein>
    <recommendedName>
        <fullName evidence="19">Riboflavin biosynthesis protein RibBA</fullName>
    </recommendedName>
    <domain>
        <recommendedName>
            <fullName evidence="19">3,4-dihydroxy-2-butanone 4-phosphate synthase</fullName>
            <shortName evidence="19">DHBP synthase</shortName>
            <ecNumber evidence="19">4.1.99.12</ecNumber>
        </recommendedName>
    </domain>
    <domain>
        <recommendedName>
            <fullName evidence="19">GTP cyclohydrolase-2</fullName>
            <ecNumber evidence="19">3.5.4.25</ecNumber>
        </recommendedName>
        <alternativeName>
            <fullName evidence="19">GTP cyclohydrolase II</fullName>
        </alternativeName>
    </domain>
</protein>
<evidence type="ECO:0000256" key="11">
    <source>
        <dbReference type="ARBA" id="ARBA00022833"/>
    </source>
</evidence>
<evidence type="ECO:0000256" key="12">
    <source>
        <dbReference type="ARBA" id="ARBA00022842"/>
    </source>
</evidence>
<feature type="binding site" evidence="19">
    <location>
        <begin position="148"/>
        <end position="152"/>
    </location>
    <ligand>
        <name>D-ribulose 5-phosphate</name>
        <dbReference type="ChEBI" id="CHEBI:58121"/>
    </ligand>
</feature>
<comment type="function">
    <text evidence="3 19">Catalyzes the conversion of D-ribulose 5-phosphate to formate and 3,4-dihydroxy-2-butanone 4-phosphate.</text>
</comment>
<feature type="binding site" evidence="19">
    <location>
        <begin position="266"/>
        <end position="270"/>
    </location>
    <ligand>
        <name>GTP</name>
        <dbReference type="ChEBI" id="CHEBI:37565"/>
    </ligand>
</feature>
<dbReference type="EMBL" id="BJOV01000005">
    <property type="protein sequence ID" value="GEE02734.1"/>
    <property type="molecule type" value="Genomic_DNA"/>
</dbReference>
<feature type="binding site" evidence="19">
    <location>
        <position position="172"/>
    </location>
    <ligand>
        <name>D-ribulose 5-phosphate</name>
        <dbReference type="ChEBI" id="CHEBI:58121"/>
    </ligand>
</feature>
<comment type="catalytic activity">
    <reaction evidence="18 19">
        <text>GTP + 4 H2O = 2,5-diamino-6-hydroxy-4-(5-phosphoribosylamino)-pyrimidine + formate + 2 phosphate + 3 H(+)</text>
        <dbReference type="Rhea" id="RHEA:23704"/>
        <dbReference type="ChEBI" id="CHEBI:15377"/>
        <dbReference type="ChEBI" id="CHEBI:15378"/>
        <dbReference type="ChEBI" id="CHEBI:15740"/>
        <dbReference type="ChEBI" id="CHEBI:37565"/>
        <dbReference type="ChEBI" id="CHEBI:43474"/>
        <dbReference type="ChEBI" id="CHEBI:58614"/>
        <dbReference type="EC" id="3.5.4.25"/>
    </reaction>
</comment>
<evidence type="ECO:0000256" key="14">
    <source>
        <dbReference type="ARBA" id="ARBA00023211"/>
    </source>
</evidence>
<feature type="active site" description="Proton acceptor; for GTP cyclohydrolase activity" evidence="19">
    <location>
        <position position="344"/>
    </location>
</feature>
<organism evidence="21 22">
    <name type="scientific">Gordonia spumicola</name>
    <dbReference type="NCBI Taxonomy" id="589161"/>
    <lineage>
        <taxon>Bacteria</taxon>
        <taxon>Bacillati</taxon>
        <taxon>Actinomycetota</taxon>
        <taxon>Actinomycetes</taxon>
        <taxon>Mycobacteriales</taxon>
        <taxon>Gordoniaceae</taxon>
        <taxon>Gordonia</taxon>
    </lineage>
</organism>
<dbReference type="GO" id="GO:0009231">
    <property type="term" value="P:riboflavin biosynthetic process"/>
    <property type="evidence" value="ECO:0007669"/>
    <property type="project" value="UniProtKB-UniRule"/>
</dbReference>
<dbReference type="NCBIfam" id="TIGR00505">
    <property type="entry name" value="ribA"/>
    <property type="match status" value="1"/>
</dbReference>
<keyword evidence="8 19" id="KW-0479">Metal-binding</keyword>
<dbReference type="SUPFAM" id="SSF142695">
    <property type="entry name" value="RibA-like"/>
    <property type="match status" value="1"/>
</dbReference>
<evidence type="ECO:0000256" key="9">
    <source>
        <dbReference type="ARBA" id="ARBA00022741"/>
    </source>
</evidence>
<evidence type="ECO:0000256" key="15">
    <source>
        <dbReference type="ARBA" id="ARBA00023239"/>
    </source>
</evidence>
<dbReference type="GO" id="GO:0000287">
    <property type="term" value="F:magnesium ion binding"/>
    <property type="evidence" value="ECO:0007669"/>
    <property type="project" value="UniProtKB-UniRule"/>
</dbReference>
<feature type="domain" description="GTP cyclohydrolase II" evidence="20">
    <location>
        <begin position="217"/>
        <end position="388"/>
    </location>
</feature>
<keyword evidence="22" id="KW-1185">Reference proteome</keyword>
<dbReference type="FunFam" id="3.40.50.10990:FF:000001">
    <property type="entry name" value="Riboflavin biosynthesis protein RibBA"/>
    <property type="match status" value="1"/>
</dbReference>
<feature type="binding site" evidence="19">
    <location>
        <position position="36"/>
    </location>
    <ligand>
        <name>Mg(2+)</name>
        <dbReference type="ChEBI" id="CHEBI:18420"/>
        <label>1</label>
    </ligand>
</feature>
<keyword evidence="16 19" id="KW-0511">Multifunctional enzyme</keyword>
<dbReference type="PIRSF" id="PIRSF001259">
    <property type="entry name" value="RibA"/>
    <property type="match status" value="1"/>
</dbReference>
<keyword evidence="9 19" id="KW-0547">Nucleotide-binding</keyword>
<evidence type="ECO:0000256" key="6">
    <source>
        <dbReference type="ARBA" id="ARBA00005520"/>
    </source>
</evidence>
<keyword evidence="10 19" id="KW-0378">Hydrolase</keyword>
<dbReference type="InterPro" id="IPR036144">
    <property type="entry name" value="RibA-like_sf"/>
</dbReference>
<evidence type="ECO:0000313" key="22">
    <source>
        <dbReference type="Proteomes" id="UP000444960"/>
    </source>
</evidence>
<comment type="caution">
    <text evidence="21">The sequence shown here is derived from an EMBL/GenBank/DDBJ whole genome shotgun (WGS) entry which is preliminary data.</text>
</comment>
<comment type="function">
    <text evidence="17 19">Catalyzes the conversion of GTP to 2,5-diamino-6-ribosylamino-4(3H)-pyrimidinone 5'-phosphate (DARP), formate and pyrophosphate.</text>
</comment>
<keyword evidence="15 19" id="KW-0456">Lyase</keyword>
<dbReference type="Gene3D" id="3.40.50.10990">
    <property type="entry name" value="GTP cyclohydrolase II"/>
    <property type="match status" value="1"/>
</dbReference>
<dbReference type="Gene3D" id="3.90.870.10">
    <property type="entry name" value="DHBP synthase"/>
    <property type="match status" value="1"/>
</dbReference>
<comment type="catalytic activity">
    <reaction evidence="1 19">
        <text>D-ribulose 5-phosphate = (2S)-2-hydroxy-3-oxobutyl phosphate + formate + H(+)</text>
        <dbReference type="Rhea" id="RHEA:18457"/>
        <dbReference type="ChEBI" id="CHEBI:15378"/>
        <dbReference type="ChEBI" id="CHEBI:15740"/>
        <dbReference type="ChEBI" id="CHEBI:58121"/>
        <dbReference type="ChEBI" id="CHEBI:58830"/>
        <dbReference type="EC" id="4.1.99.12"/>
    </reaction>
</comment>
<evidence type="ECO:0000256" key="8">
    <source>
        <dbReference type="ARBA" id="ARBA00022723"/>
    </source>
</evidence>
<feature type="site" description="Essential for DHBP synthase activity" evidence="19">
    <location>
        <position position="134"/>
    </location>
</feature>
<dbReference type="HAMAP" id="MF_00180">
    <property type="entry name" value="RibB"/>
    <property type="match status" value="1"/>
</dbReference>
<comment type="similarity">
    <text evidence="6 19">In the N-terminal section; belongs to the DHBP synthase family.</text>
</comment>
<feature type="binding site" evidence="19">
    <location>
        <position position="151"/>
    </location>
    <ligand>
        <name>Mg(2+)</name>
        <dbReference type="ChEBI" id="CHEBI:18420"/>
        <label>2</label>
    </ligand>
</feature>
<dbReference type="HAMAP" id="MF_01283">
    <property type="entry name" value="RibBA"/>
    <property type="match status" value="1"/>
</dbReference>
<evidence type="ECO:0000256" key="3">
    <source>
        <dbReference type="ARBA" id="ARBA00002284"/>
    </source>
</evidence>
<evidence type="ECO:0000256" key="7">
    <source>
        <dbReference type="ARBA" id="ARBA00022619"/>
    </source>
</evidence>
<dbReference type="NCBIfam" id="TIGR00506">
    <property type="entry name" value="ribB"/>
    <property type="match status" value="1"/>
</dbReference>
<feature type="binding site" evidence="19">
    <location>
        <position position="282"/>
    </location>
    <ligand>
        <name>Zn(2+)</name>
        <dbReference type="ChEBI" id="CHEBI:29105"/>
        <note>catalytic</note>
    </ligand>
</feature>
<dbReference type="InterPro" id="IPR000422">
    <property type="entry name" value="DHBP_synthase_RibB"/>
</dbReference>
<keyword evidence="12 19" id="KW-0460">Magnesium</keyword>
<feature type="binding site" evidence="19">
    <location>
        <position position="332"/>
    </location>
    <ligand>
        <name>GTP</name>
        <dbReference type="ChEBI" id="CHEBI:37565"/>
    </ligand>
</feature>
<feature type="binding site" evidence="19">
    <location>
        <position position="367"/>
    </location>
    <ligand>
        <name>GTP</name>
        <dbReference type="ChEBI" id="CHEBI:37565"/>
    </ligand>
</feature>
<keyword evidence="7 19" id="KW-0686">Riboflavin biosynthesis</keyword>
<dbReference type="Pfam" id="PF00925">
    <property type="entry name" value="GTP_cyclohydro2"/>
    <property type="match status" value="1"/>
</dbReference>
<evidence type="ECO:0000256" key="18">
    <source>
        <dbReference type="ARBA" id="ARBA00049295"/>
    </source>
</evidence>
<dbReference type="InterPro" id="IPR017945">
    <property type="entry name" value="DHBP_synth_RibB-like_a/b_dom"/>
</dbReference>
<evidence type="ECO:0000256" key="2">
    <source>
        <dbReference type="ARBA" id="ARBA00001936"/>
    </source>
</evidence>
<reference evidence="22" key="1">
    <citation type="submission" date="2019-06" db="EMBL/GenBank/DDBJ databases">
        <title>Gordonia isolated from sludge of a wastewater treatment plant.</title>
        <authorList>
            <person name="Tamura T."/>
            <person name="Aoyama K."/>
            <person name="Kang Y."/>
            <person name="Saito S."/>
            <person name="Akiyama N."/>
            <person name="Yazawa K."/>
            <person name="Gonoi T."/>
            <person name="Mikami Y."/>
        </authorList>
    </citation>
    <scope>NUCLEOTIDE SEQUENCE [LARGE SCALE GENOMIC DNA]</scope>
    <source>
        <strain evidence="22">NBRC 107696</strain>
    </source>
</reference>
<feature type="binding site" evidence="19">
    <location>
        <begin position="35"/>
        <end position="36"/>
    </location>
    <ligand>
        <name>D-ribulose 5-phosphate</name>
        <dbReference type="ChEBI" id="CHEBI:58121"/>
    </ligand>
</feature>
<dbReference type="UniPathway" id="UPA00275">
    <property type="reaction ID" value="UER00399"/>
</dbReference>
<evidence type="ECO:0000256" key="13">
    <source>
        <dbReference type="ARBA" id="ARBA00023134"/>
    </source>
</evidence>
<name>A0A7I9VBT4_9ACTN</name>
<dbReference type="GO" id="GO:0008686">
    <property type="term" value="F:3,4-dihydroxy-2-butanone-4-phosphate synthase activity"/>
    <property type="evidence" value="ECO:0007669"/>
    <property type="project" value="UniProtKB-UniRule"/>
</dbReference>
<comment type="cofactor">
    <cofactor evidence="2">
        <name>Mn(2+)</name>
        <dbReference type="ChEBI" id="CHEBI:29035"/>
    </cofactor>
</comment>
<accession>A0A7I9VBT4</accession>
<dbReference type="HAMAP" id="MF_00179">
    <property type="entry name" value="RibA"/>
    <property type="match status" value="1"/>
</dbReference>
<comment type="pathway">
    <text evidence="5 19">Cofactor biosynthesis; riboflavin biosynthesis; 2-hydroxy-3-oxobutyl phosphate from D-ribulose 5-phosphate: step 1/1.</text>
</comment>
<dbReference type="PANTHER" id="PTHR21327:SF18">
    <property type="entry name" value="3,4-DIHYDROXY-2-BUTANONE 4-PHOSPHATE SYNTHASE"/>
    <property type="match status" value="1"/>
</dbReference>
<feature type="active site" description="Nucleophile; for GTP cyclohydrolase activity" evidence="19">
    <location>
        <position position="346"/>
    </location>
</feature>
<comment type="cofactor">
    <cofactor evidence="19">
        <name>Mg(2+)</name>
        <dbReference type="ChEBI" id="CHEBI:18420"/>
    </cofactor>
    <cofactor evidence="19">
        <name>Mn(2+)</name>
        <dbReference type="ChEBI" id="CHEBI:29035"/>
    </cofactor>
    <text evidence="19">Binds 2 divalent metal cations per subunit. Magnesium or manganese.</text>
</comment>
<feature type="site" description="Essential for DHBP synthase activity" evidence="19">
    <location>
        <position position="172"/>
    </location>
</feature>
<evidence type="ECO:0000256" key="10">
    <source>
        <dbReference type="ARBA" id="ARBA00022801"/>
    </source>
</evidence>
<proteinExistence type="inferred from homology"/>
<feature type="binding site" evidence="19">
    <location>
        <position position="372"/>
    </location>
    <ligand>
        <name>GTP</name>
        <dbReference type="ChEBI" id="CHEBI:37565"/>
    </ligand>
</feature>
<dbReference type="GO" id="GO:0005525">
    <property type="term" value="F:GTP binding"/>
    <property type="evidence" value="ECO:0007669"/>
    <property type="project" value="UniProtKB-KW"/>
</dbReference>
<comment type="cofactor">
    <cofactor evidence="19">
        <name>Zn(2+)</name>
        <dbReference type="ChEBI" id="CHEBI:29105"/>
    </cofactor>
    <text evidence="19">Binds 1 zinc ion per subunit.</text>
</comment>
<dbReference type="InterPro" id="IPR032677">
    <property type="entry name" value="GTP_cyclohydro_II"/>
</dbReference>
<dbReference type="GO" id="GO:0008270">
    <property type="term" value="F:zinc ion binding"/>
    <property type="evidence" value="ECO:0007669"/>
    <property type="project" value="UniProtKB-UniRule"/>
</dbReference>
<keyword evidence="11 19" id="KW-0862">Zinc</keyword>
<feature type="binding site" evidence="19">
    <location>
        <begin position="310"/>
        <end position="312"/>
    </location>
    <ligand>
        <name>GTP</name>
        <dbReference type="ChEBI" id="CHEBI:37565"/>
    </ligand>
</feature>
<evidence type="ECO:0000256" key="16">
    <source>
        <dbReference type="ARBA" id="ARBA00023268"/>
    </source>
</evidence>
<evidence type="ECO:0000256" key="5">
    <source>
        <dbReference type="ARBA" id="ARBA00004904"/>
    </source>
</evidence>
<dbReference type="PANTHER" id="PTHR21327">
    <property type="entry name" value="GTP CYCLOHYDROLASE II-RELATED"/>
    <property type="match status" value="1"/>
</dbReference>
<dbReference type="NCBIfam" id="NF006803">
    <property type="entry name" value="PRK09311.1"/>
    <property type="match status" value="1"/>
</dbReference>
<evidence type="ECO:0000256" key="4">
    <source>
        <dbReference type="ARBA" id="ARBA00004853"/>
    </source>
</evidence>
<evidence type="ECO:0000256" key="17">
    <source>
        <dbReference type="ARBA" id="ARBA00043932"/>
    </source>
</evidence>
<feature type="binding site" evidence="19">
    <location>
        <position position="40"/>
    </location>
    <ligand>
        <name>D-ribulose 5-phosphate</name>
        <dbReference type="ChEBI" id="CHEBI:58121"/>
    </ligand>
</feature>
<dbReference type="GO" id="GO:0003935">
    <property type="term" value="F:GTP cyclohydrolase II activity"/>
    <property type="evidence" value="ECO:0007669"/>
    <property type="project" value="UniProtKB-UniRule"/>
</dbReference>
<sequence length="425" mass="45882">MMSEQTTEVVLDPIERAIADIAAGKAVVVVDDEDRENEGDLIFAAEKATPELVAFMVRYTSGYLCVPLEGADCDRLGLPPMIAQNQDRHGTAYTVTVDAREGVGTGISAADRATTMVKLADQTAQPHDFTRPGHVVPLRAREGGVLRRPGHTEAAVDLAKLAGLSPAGAICEIVSQKDEGHMAHAEELRVFADEHDLAMISIADLIAWRRRNEKHVERVADARIPTVHGVFRAVGYSSPYDDAEHVALVMGDVSGEDGKGEDVLVRVHSECLTGDVFGSLRCDCGPQLEAAMAMVAAEGRGVVLYMRGHEGRGIGLMHKLQAYQLQDAGHDTVDANLELGLPADARDYGLGAQILVDLGVRSMRLLTNNPAKRVGLDGYGLQIVDRVPMPLRANAENLHYLKTKRDRMGHMLDGLDDFDGEGTQA</sequence>
<evidence type="ECO:0000256" key="1">
    <source>
        <dbReference type="ARBA" id="ARBA00000141"/>
    </source>
</evidence>